<evidence type="ECO:0000313" key="3">
    <source>
        <dbReference type="Proteomes" id="UP000663880"/>
    </source>
</evidence>
<dbReference type="Proteomes" id="UP000663880">
    <property type="component" value="Unassembled WGS sequence"/>
</dbReference>
<feature type="transmembrane region" description="Helical" evidence="1">
    <location>
        <begin position="21"/>
        <end position="41"/>
    </location>
</feature>
<feature type="transmembrane region" description="Helical" evidence="1">
    <location>
        <begin position="61"/>
        <end position="85"/>
    </location>
</feature>
<comment type="caution">
    <text evidence="2">The sequence shown here is derived from an EMBL/GenBank/DDBJ whole genome shotgun (WGS) entry which is preliminary data.</text>
</comment>
<protein>
    <submittedName>
        <fullName evidence="2">Uncharacterized protein</fullName>
    </submittedName>
</protein>
<organism evidence="2 3">
    <name type="scientific">Pieris macdunnoughi</name>
    <dbReference type="NCBI Taxonomy" id="345717"/>
    <lineage>
        <taxon>Eukaryota</taxon>
        <taxon>Metazoa</taxon>
        <taxon>Ecdysozoa</taxon>
        <taxon>Arthropoda</taxon>
        <taxon>Hexapoda</taxon>
        <taxon>Insecta</taxon>
        <taxon>Pterygota</taxon>
        <taxon>Neoptera</taxon>
        <taxon>Endopterygota</taxon>
        <taxon>Lepidoptera</taxon>
        <taxon>Glossata</taxon>
        <taxon>Ditrysia</taxon>
        <taxon>Papilionoidea</taxon>
        <taxon>Pieridae</taxon>
        <taxon>Pierinae</taxon>
        <taxon>Pieris</taxon>
    </lineage>
</organism>
<keyword evidence="1" id="KW-0812">Transmembrane</keyword>
<keyword evidence="1" id="KW-1133">Transmembrane helix</keyword>
<reference evidence="2" key="1">
    <citation type="submission" date="2021-02" db="EMBL/GenBank/DDBJ databases">
        <authorList>
            <person name="Steward A R."/>
        </authorList>
    </citation>
    <scope>NUCLEOTIDE SEQUENCE</scope>
</reference>
<accession>A0A821QYK3</accession>
<sequence>MGVPHITGFCWCMGLETGCKFIGFLHLLTSFSLMVVCSIYAEAFRAFAGTAEDAGDHVYSTWYAITTSVAVLSAVHVLLASSLLYGAYKRSCRVLRGWVFVMCALSLSSLLYILGSMPWGFSSSGSEIYLAVVEGVFFYGSMLYCILCVNSFYLMLKSTEDMRGPCKADY</sequence>
<evidence type="ECO:0000256" key="1">
    <source>
        <dbReference type="SAM" id="Phobius"/>
    </source>
</evidence>
<keyword evidence="1" id="KW-0472">Membrane</keyword>
<dbReference type="AlphaFoldDB" id="A0A821QYK3"/>
<dbReference type="EMBL" id="CAJOBZ010000010">
    <property type="protein sequence ID" value="CAF4831930.1"/>
    <property type="molecule type" value="Genomic_DNA"/>
</dbReference>
<evidence type="ECO:0000313" key="2">
    <source>
        <dbReference type="EMBL" id="CAF4831930.1"/>
    </source>
</evidence>
<feature type="transmembrane region" description="Helical" evidence="1">
    <location>
        <begin position="136"/>
        <end position="156"/>
    </location>
</feature>
<name>A0A821QYK3_9NEOP</name>
<dbReference type="OrthoDB" id="7461084at2759"/>
<keyword evidence="3" id="KW-1185">Reference proteome</keyword>
<feature type="transmembrane region" description="Helical" evidence="1">
    <location>
        <begin position="97"/>
        <end position="116"/>
    </location>
</feature>
<gene>
    <name evidence="2" type="ORF">PMACD_LOCUS5397</name>
</gene>
<proteinExistence type="predicted"/>